<protein>
    <submittedName>
        <fullName evidence="1">3-keto-5-aminohexanoate cleavage enzyme</fullName>
    </submittedName>
</protein>
<evidence type="ECO:0000313" key="2">
    <source>
        <dbReference type="Proteomes" id="UP000319014"/>
    </source>
</evidence>
<dbReference type="InterPro" id="IPR013785">
    <property type="entry name" value="Aldolase_TIM"/>
</dbReference>
<dbReference type="Proteomes" id="UP000319014">
    <property type="component" value="Unassembled WGS sequence"/>
</dbReference>
<dbReference type="Gene3D" id="3.20.20.70">
    <property type="entry name" value="Aldolase class I"/>
    <property type="match status" value="1"/>
</dbReference>
<keyword evidence="2" id="KW-1185">Reference proteome</keyword>
<evidence type="ECO:0000313" key="1">
    <source>
        <dbReference type="EMBL" id="SMO41683.1"/>
    </source>
</evidence>
<sequence length="81" mass="9322">MIRHDIKPEIKAFDLSHILQAAAMHRDGRIKGRPYVQFVMGVKNAMPAARDVFDYYIYGETPARRGRSMVCGRDRTEPDRA</sequence>
<reference evidence="1 2" key="1">
    <citation type="submission" date="2017-05" db="EMBL/GenBank/DDBJ databases">
        <authorList>
            <person name="Varghese N."/>
            <person name="Submissions S."/>
        </authorList>
    </citation>
    <scope>NUCLEOTIDE SEQUENCE [LARGE SCALE GENOMIC DNA]</scope>
    <source>
        <strain evidence="1 2">DSM 100094</strain>
    </source>
</reference>
<organism evidence="1 2">
    <name type="scientific">Paracoccus laeviglucosivorans</name>
    <dbReference type="NCBI Taxonomy" id="1197861"/>
    <lineage>
        <taxon>Bacteria</taxon>
        <taxon>Pseudomonadati</taxon>
        <taxon>Pseudomonadota</taxon>
        <taxon>Alphaproteobacteria</taxon>
        <taxon>Rhodobacterales</taxon>
        <taxon>Paracoccaceae</taxon>
        <taxon>Paracoccus</taxon>
    </lineage>
</organism>
<dbReference type="GO" id="GO:0043720">
    <property type="term" value="F:3-keto-5-aminohexanoate cleavage activity"/>
    <property type="evidence" value="ECO:0007669"/>
    <property type="project" value="InterPro"/>
</dbReference>
<dbReference type="EMBL" id="FXTK01000002">
    <property type="protein sequence ID" value="SMO41683.1"/>
    <property type="molecule type" value="Genomic_DNA"/>
</dbReference>
<accession>A0A521B3M6</accession>
<proteinExistence type="predicted"/>
<dbReference type="Pfam" id="PF05853">
    <property type="entry name" value="BKACE"/>
    <property type="match status" value="1"/>
</dbReference>
<dbReference type="InterPro" id="IPR008567">
    <property type="entry name" value="BKACE"/>
</dbReference>
<gene>
    <name evidence="1" type="ORF">SAMN06265221_10294</name>
</gene>
<name>A0A521B3M6_9RHOB</name>
<dbReference type="AlphaFoldDB" id="A0A521B3M6"/>